<dbReference type="EMBL" id="SPLM01000109">
    <property type="protein sequence ID" value="TMW59956.1"/>
    <property type="molecule type" value="Genomic_DNA"/>
</dbReference>
<evidence type="ECO:0000313" key="2">
    <source>
        <dbReference type="EMBL" id="TMW59956.1"/>
    </source>
</evidence>
<sequence>MDARPSFFQVAALLDDVCTEHDRDAIASEHRIRDVKRFNTELDFLDERRGQGAALMTALHMIETLIVPICYREDIMNRYGDTCTARPVVIPLNLRRSNRQQLTATDVRDALNEWDPSLGDNFTGLPSEYTHVSDLGAHWESVKVVTARRSTQTTCEFCDSARHAIKEYRKEARAALRRFNEFLRDKRQEWRAEGLDSAEMHQRRSELKAEFFPEDSYPDINFADGQDDVILADICESSRFEMNPFSGMCSGFDRFDDDVYNALREEYMGLCETLCQPLCRTLNKSCFLIGRREEFLSGFLWPRGVQSNWSWKVT</sequence>
<dbReference type="Proteomes" id="UP000794436">
    <property type="component" value="Unassembled WGS sequence"/>
</dbReference>
<evidence type="ECO:0000256" key="1">
    <source>
        <dbReference type="SAM" id="Coils"/>
    </source>
</evidence>
<comment type="caution">
    <text evidence="2">The sequence shown here is derived from an EMBL/GenBank/DDBJ whole genome shotgun (WGS) entry which is preliminary data.</text>
</comment>
<keyword evidence="3" id="KW-1185">Reference proteome</keyword>
<dbReference type="AlphaFoldDB" id="A0A8K1FEY5"/>
<keyword evidence="1" id="KW-0175">Coiled coil</keyword>
<accession>A0A8K1FEY5</accession>
<feature type="coiled-coil region" evidence="1">
    <location>
        <begin position="158"/>
        <end position="185"/>
    </location>
</feature>
<evidence type="ECO:0000313" key="3">
    <source>
        <dbReference type="Proteomes" id="UP000794436"/>
    </source>
</evidence>
<protein>
    <submittedName>
        <fullName evidence="2">Uncharacterized protein</fullName>
    </submittedName>
</protein>
<name>A0A8K1FEY5_PYTOL</name>
<organism evidence="2 3">
    <name type="scientific">Pythium oligandrum</name>
    <name type="common">Mycoparasitic fungus</name>
    <dbReference type="NCBI Taxonomy" id="41045"/>
    <lineage>
        <taxon>Eukaryota</taxon>
        <taxon>Sar</taxon>
        <taxon>Stramenopiles</taxon>
        <taxon>Oomycota</taxon>
        <taxon>Peronosporomycetes</taxon>
        <taxon>Pythiales</taxon>
        <taxon>Pythiaceae</taxon>
        <taxon>Pythium</taxon>
    </lineage>
</organism>
<reference evidence="2" key="1">
    <citation type="submission" date="2019-03" db="EMBL/GenBank/DDBJ databases">
        <title>Long read genome sequence of the mycoparasitic Pythium oligandrum ATCC 38472 isolated from sugarbeet rhizosphere.</title>
        <authorList>
            <person name="Gaulin E."/>
        </authorList>
    </citation>
    <scope>NUCLEOTIDE SEQUENCE</scope>
    <source>
        <strain evidence="2">ATCC 38472_TT</strain>
    </source>
</reference>
<dbReference type="OrthoDB" id="90303at2759"/>
<proteinExistence type="predicted"/>
<gene>
    <name evidence="2" type="ORF">Poli38472_005025</name>
</gene>